<evidence type="ECO:0000313" key="2">
    <source>
        <dbReference type="EMBL" id="MBZ0158643.1"/>
    </source>
</evidence>
<comment type="caution">
    <text evidence="2">The sequence shown here is derived from an EMBL/GenBank/DDBJ whole genome shotgun (WGS) entry which is preliminary data.</text>
</comment>
<protein>
    <submittedName>
        <fullName evidence="2">Uncharacterized protein</fullName>
    </submittedName>
</protein>
<evidence type="ECO:0000313" key="3">
    <source>
        <dbReference type="Proteomes" id="UP001197609"/>
    </source>
</evidence>
<dbReference type="AlphaFoldDB" id="A0AAJ1AFX1"/>
<keyword evidence="1" id="KW-0175">Coiled coil</keyword>
<sequence length="230" mass="24891">MVPPVVVVGWRRATGHGRPRWPGSGPVQYNAGGGRVKGQGLALLAALLLLVFSGNAVEAQDRAGRVRLGELEATLSQLVAVAQAKQPVTGADPETVGRLEAELDAVRMQYAQARAAGRETERAALEEAVQKKSAELQAAYATNWRAIVERNRWRSHDVRQAALIGLLTTYGREQGLALIVDQATGKEVFRREGWAGQVSDDAFEDLTEPVAVWLRERVGGQRRPSSEPPG</sequence>
<reference evidence="2 3" key="1">
    <citation type="journal article" date="2021" name="bioRxiv">
        <title>Unraveling nitrogen, sulfur and carbon metabolic pathways and microbial community transcriptional responses to substrate deprivation and toxicity stresses in a bioreactor mimicking anoxic brackish coastal sediment conditions.</title>
        <authorList>
            <person name="Martins P.D."/>
            <person name="Echeveste M.J."/>
            <person name="Arshad A."/>
            <person name="Kurth J."/>
            <person name="Ouboter H."/>
            <person name="Jetten M.S.M."/>
            <person name="Welte C.U."/>
        </authorList>
    </citation>
    <scope>NUCLEOTIDE SEQUENCE [LARGE SCALE GENOMIC DNA]</scope>
    <source>
        <strain evidence="2">MAG_38</strain>
    </source>
</reference>
<proteinExistence type="predicted"/>
<evidence type="ECO:0000256" key="1">
    <source>
        <dbReference type="SAM" id="Coils"/>
    </source>
</evidence>
<accession>A0AAJ1AFX1</accession>
<dbReference type="Proteomes" id="UP001197609">
    <property type="component" value="Unassembled WGS sequence"/>
</dbReference>
<feature type="coiled-coil region" evidence="1">
    <location>
        <begin position="96"/>
        <end position="142"/>
    </location>
</feature>
<dbReference type="EMBL" id="JAIOIU010000011">
    <property type="protein sequence ID" value="MBZ0158643.1"/>
    <property type="molecule type" value="Genomic_DNA"/>
</dbReference>
<name>A0AAJ1AFX1_9BACT</name>
<organism evidence="2 3">
    <name type="scientific">Candidatus Methylomirabilis tolerans</name>
    <dbReference type="NCBI Taxonomy" id="3123416"/>
    <lineage>
        <taxon>Bacteria</taxon>
        <taxon>Candidatus Methylomirabilota</taxon>
        <taxon>Candidatus Methylomirabilia</taxon>
        <taxon>Candidatus Methylomirabilales</taxon>
        <taxon>Candidatus Methylomirabilaceae</taxon>
        <taxon>Candidatus Methylomirabilis</taxon>
    </lineage>
</organism>
<gene>
    <name evidence="2" type="ORF">K8G79_00600</name>
</gene>